<dbReference type="RefSeq" id="WP_197007634.1">
    <property type="nucleotide sequence ID" value="NZ_BONS01000030.1"/>
</dbReference>
<dbReference type="Gene3D" id="3.40.630.30">
    <property type="match status" value="1"/>
</dbReference>
<gene>
    <name evidence="2" type="ORF">IW245_007370</name>
</gene>
<dbReference type="CDD" id="cd04301">
    <property type="entry name" value="NAT_SF"/>
    <property type="match status" value="1"/>
</dbReference>
<dbReference type="PANTHER" id="PTHR43233">
    <property type="entry name" value="FAMILY N-ACETYLTRANSFERASE, PUTATIVE (AFU_ORTHOLOGUE AFUA_6G03350)-RELATED"/>
    <property type="match status" value="1"/>
</dbReference>
<dbReference type="PANTHER" id="PTHR43233:SF1">
    <property type="entry name" value="FAMILY N-ACETYLTRANSFERASE, PUTATIVE (AFU_ORTHOLOGUE AFUA_6G03350)-RELATED"/>
    <property type="match status" value="1"/>
</dbReference>
<dbReference type="InterPro" id="IPR053144">
    <property type="entry name" value="Acetyltransferase_Butenolide"/>
</dbReference>
<dbReference type="AlphaFoldDB" id="A0A8J7GMP5"/>
<evidence type="ECO:0000259" key="1">
    <source>
        <dbReference type="PROSITE" id="PS51186"/>
    </source>
</evidence>
<keyword evidence="3" id="KW-1185">Reference proteome</keyword>
<proteinExistence type="predicted"/>
<feature type="domain" description="N-acetyltransferase" evidence="1">
    <location>
        <begin position="4"/>
        <end position="136"/>
    </location>
</feature>
<dbReference type="Proteomes" id="UP000622552">
    <property type="component" value="Unassembled WGS sequence"/>
</dbReference>
<organism evidence="2 3">
    <name type="scientific">Longispora fulva</name>
    <dbReference type="NCBI Taxonomy" id="619741"/>
    <lineage>
        <taxon>Bacteria</taxon>
        <taxon>Bacillati</taxon>
        <taxon>Actinomycetota</taxon>
        <taxon>Actinomycetes</taxon>
        <taxon>Micromonosporales</taxon>
        <taxon>Micromonosporaceae</taxon>
        <taxon>Longispora</taxon>
    </lineage>
</organism>
<dbReference type="PROSITE" id="PS51186">
    <property type="entry name" value="GNAT"/>
    <property type="match status" value="1"/>
</dbReference>
<dbReference type="Pfam" id="PF00583">
    <property type="entry name" value="Acetyltransf_1"/>
    <property type="match status" value="1"/>
</dbReference>
<evidence type="ECO:0000313" key="2">
    <source>
        <dbReference type="EMBL" id="MBG6141176.1"/>
    </source>
</evidence>
<name>A0A8J7GMP5_9ACTN</name>
<dbReference type="SUPFAM" id="SSF55729">
    <property type="entry name" value="Acyl-CoA N-acyltransferases (Nat)"/>
    <property type="match status" value="1"/>
</dbReference>
<dbReference type="InterPro" id="IPR000182">
    <property type="entry name" value="GNAT_dom"/>
</dbReference>
<comment type="caution">
    <text evidence="2">The sequence shown here is derived from an EMBL/GenBank/DDBJ whole genome shotgun (WGS) entry which is preliminary data.</text>
</comment>
<dbReference type="EMBL" id="JADOUF010000001">
    <property type="protein sequence ID" value="MBG6141176.1"/>
    <property type="molecule type" value="Genomic_DNA"/>
</dbReference>
<evidence type="ECO:0000313" key="3">
    <source>
        <dbReference type="Proteomes" id="UP000622552"/>
    </source>
</evidence>
<protein>
    <submittedName>
        <fullName evidence="2">GNAT superfamily N-acetyltransferase</fullName>
    </submittedName>
</protein>
<accession>A0A8J7GMP5</accession>
<dbReference type="GO" id="GO:0016747">
    <property type="term" value="F:acyltransferase activity, transferring groups other than amino-acyl groups"/>
    <property type="evidence" value="ECO:0007669"/>
    <property type="project" value="InterPro"/>
</dbReference>
<reference evidence="2" key="1">
    <citation type="submission" date="2020-11" db="EMBL/GenBank/DDBJ databases">
        <title>Sequencing the genomes of 1000 actinobacteria strains.</title>
        <authorList>
            <person name="Klenk H.-P."/>
        </authorList>
    </citation>
    <scope>NUCLEOTIDE SEQUENCE</scope>
    <source>
        <strain evidence="2">DSM 45356</strain>
    </source>
</reference>
<sequence length="145" mass="16597">MSAYEIDDDPARIDRDAAWAFLSQHAYWGRWRTREVFDRQLDRAWRLVGVYERESGRMVGFARATSDGEALAYLGDVYVEPEHRGAGLGRALVTKMLEEGPGADFRWMLHTSDMHPLYAKLGFRAPDHTYMERPASPNLGPRLVP</sequence>
<dbReference type="InterPro" id="IPR016181">
    <property type="entry name" value="Acyl_CoA_acyltransferase"/>
</dbReference>